<dbReference type="InterPro" id="IPR050553">
    <property type="entry name" value="Thioredoxin_ResA/DsbE_sf"/>
</dbReference>
<evidence type="ECO:0000313" key="2">
    <source>
        <dbReference type="EMBL" id="MPL99643.1"/>
    </source>
</evidence>
<feature type="domain" description="Thioredoxin" evidence="1">
    <location>
        <begin position="375"/>
        <end position="509"/>
    </location>
</feature>
<dbReference type="AlphaFoldDB" id="A0A644WB61"/>
<organism evidence="2">
    <name type="scientific">bioreactor metagenome</name>
    <dbReference type="NCBI Taxonomy" id="1076179"/>
    <lineage>
        <taxon>unclassified sequences</taxon>
        <taxon>metagenomes</taxon>
        <taxon>ecological metagenomes</taxon>
    </lineage>
</organism>
<dbReference type="PROSITE" id="PS51352">
    <property type="entry name" value="THIOREDOXIN_2"/>
    <property type="match status" value="2"/>
</dbReference>
<dbReference type="Pfam" id="PF00578">
    <property type="entry name" value="AhpC-TSA"/>
    <property type="match status" value="2"/>
</dbReference>
<dbReference type="EMBL" id="VSSQ01000679">
    <property type="protein sequence ID" value="MPL99643.1"/>
    <property type="molecule type" value="Genomic_DNA"/>
</dbReference>
<dbReference type="InterPro" id="IPR036249">
    <property type="entry name" value="Thioredoxin-like_sf"/>
</dbReference>
<proteinExistence type="predicted"/>
<name>A0A644WB61_9ZZZZ</name>
<gene>
    <name evidence="2" type="primary">resA_45</name>
    <name evidence="2" type="ORF">SDC9_45861</name>
</gene>
<evidence type="ECO:0000259" key="1">
    <source>
        <dbReference type="PROSITE" id="PS51352"/>
    </source>
</evidence>
<dbReference type="PANTHER" id="PTHR42852">
    <property type="entry name" value="THIOL:DISULFIDE INTERCHANGE PROTEIN DSBE"/>
    <property type="match status" value="1"/>
</dbReference>
<dbReference type="InterPro" id="IPR000866">
    <property type="entry name" value="AhpC/TSA"/>
</dbReference>
<dbReference type="Gene3D" id="3.40.30.10">
    <property type="entry name" value="Glutaredoxin"/>
    <property type="match status" value="2"/>
</dbReference>
<accession>A0A644WB61</accession>
<dbReference type="CDD" id="cd02966">
    <property type="entry name" value="TlpA_like_family"/>
    <property type="match status" value="1"/>
</dbReference>
<reference evidence="2" key="1">
    <citation type="submission" date="2019-08" db="EMBL/GenBank/DDBJ databases">
        <authorList>
            <person name="Kucharzyk K."/>
            <person name="Murdoch R.W."/>
            <person name="Higgins S."/>
            <person name="Loffler F."/>
        </authorList>
    </citation>
    <scope>NUCLEOTIDE SEQUENCE</scope>
</reference>
<protein>
    <submittedName>
        <fullName evidence="2">Thiol-disulfide oxidoreductase ResA</fullName>
    </submittedName>
</protein>
<comment type="caution">
    <text evidence="2">The sequence shown here is derived from an EMBL/GenBank/DDBJ whole genome shotgun (WGS) entry which is preliminary data.</text>
</comment>
<dbReference type="InterPro" id="IPR013766">
    <property type="entry name" value="Thioredoxin_domain"/>
</dbReference>
<feature type="domain" description="Thioredoxin" evidence="1">
    <location>
        <begin position="127"/>
        <end position="272"/>
    </location>
</feature>
<dbReference type="GO" id="GO:0016209">
    <property type="term" value="F:antioxidant activity"/>
    <property type="evidence" value="ECO:0007669"/>
    <property type="project" value="InterPro"/>
</dbReference>
<dbReference type="SUPFAM" id="SSF52833">
    <property type="entry name" value="Thioredoxin-like"/>
    <property type="match status" value="2"/>
</dbReference>
<sequence>MNIKATLLFLLLTISLGLFSQTRQISGADSLRQKVDSHISSFLSTIPIHPDSLSAASDRLIAAGESNNLSSYIAGRLFMIFKDSGIMGLESVSVYIAQKYFLSDTLTPPDGLNKSEILLFVEFNKHSLIGMDAPDLVMTTPSGIHKSLKESLGSKYTVLLFFDDQCTICKTELPELLKISKFADYEGLSVFAVFTHPDTSRLRNFIAGLPVNDIINWTFVSDPAYSTDFPRLYNVVKTPQIFLIDNSGKIRGRNLSSSSLDELLSKLYENDKEFSEQASRFAAAYIEAIDFEDSVSVKTSISSLFSNLSSASDKELYRSVFSYIYEELLYSQNEKKKEASVIVAEDFIIPYPDFWINKEYPAIWVPSMVKRTKMNQVGSLFPELKMLNTSGKRITLGKKCSKFTLIYFTDQHCATCKTYAEILKREYKNLRKKGVKIIAVNTMGTPASSDKYRIAEKIKWQILSPLENDNGSIFQLYETESVPYTLLLDRKGRIVAKNFDFATLKNIIK</sequence>
<dbReference type="GO" id="GO:0016491">
    <property type="term" value="F:oxidoreductase activity"/>
    <property type="evidence" value="ECO:0007669"/>
    <property type="project" value="InterPro"/>
</dbReference>